<dbReference type="GO" id="GO:0034274">
    <property type="term" value="C:Atg12-Atg5-Atg16 complex"/>
    <property type="evidence" value="ECO:0007669"/>
    <property type="project" value="TreeGrafter"/>
</dbReference>
<dbReference type="GO" id="GO:0043495">
    <property type="term" value="F:protein-membrane adaptor activity"/>
    <property type="evidence" value="ECO:0007669"/>
    <property type="project" value="TreeGrafter"/>
</dbReference>
<dbReference type="GeneID" id="28975088"/>
<dbReference type="PANTHER" id="PTHR19878:SF8">
    <property type="entry name" value="AUTOPHAGY-RELATED 16, ISOFORM F"/>
    <property type="match status" value="1"/>
</dbReference>
<dbReference type="RefSeq" id="XP_018269719.1">
    <property type="nucleotide sequence ID" value="XM_018414640.1"/>
</dbReference>
<organism evidence="4 5">
    <name type="scientific">Rhodotorula graminis (strain WP1)</name>
    <dbReference type="NCBI Taxonomy" id="578459"/>
    <lineage>
        <taxon>Eukaryota</taxon>
        <taxon>Fungi</taxon>
        <taxon>Dikarya</taxon>
        <taxon>Basidiomycota</taxon>
        <taxon>Pucciniomycotina</taxon>
        <taxon>Microbotryomycetes</taxon>
        <taxon>Sporidiobolales</taxon>
        <taxon>Sporidiobolaceae</taxon>
        <taxon>Rhodotorula</taxon>
    </lineage>
</organism>
<dbReference type="STRING" id="578459.A0A0P9F1X0"/>
<name>A0A0P9F1X0_RHOGW</name>
<dbReference type="Gene3D" id="1.20.5.170">
    <property type="match status" value="1"/>
</dbReference>
<dbReference type="InterPro" id="IPR013923">
    <property type="entry name" value="Autophagy-rel_prot_16_dom"/>
</dbReference>
<dbReference type="Proteomes" id="UP000053890">
    <property type="component" value="Unassembled WGS sequence"/>
</dbReference>
<protein>
    <recommendedName>
        <fullName evidence="3">Autophagy-related protein 16 domain-containing protein</fullName>
    </recommendedName>
</protein>
<proteinExistence type="inferred from homology"/>
<evidence type="ECO:0000313" key="5">
    <source>
        <dbReference type="Proteomes" id="UP000053890"/>
    </source>
</evidence>
<keyword evidence="5" id="KW-1185">Reference proteome</keyword>
<dbReference type="GO" id="GO:0000421">
    <property type="term" value="C:autophagosome membrane"/>
    <property type="evidence" value="ECO:0007669"/>
    <property type="project" value="TreeGrafter"/>
</dbReference>
<evidence type="ECO:0000313" key="4">
    <source>
        <dbReference type="EMBL" id="KPV73670.1"/>
    </source>
</evidence>
<accession>A0A0P9F1X0</accession>
<sequence length="236" mass="26603">MAWQDDIRTALLARDAREKHHAPLIAHYHRLAQHTVNLKDRNSALLHAGRTPSGTAAPPDALRAALVTSLEQQLAQARADLSEQYRVQSTNAQRLLALTDSLRDQEDRGRDERDELRRLRTEVDGLRERAKWHKEIVQEKERQLVILQDEHQSLELELSQLELQNDNLKTDNAALLQRWLESKAHEADRMNEANAFLEEAKRLKAEVAAAQAAAATATGESAKGKERALEEALAGE</sequence>
<feature type="domain" description="Autophagy-related protein 16" evidence="3">
    <location>
        <begin position="7"/>
        <end position="191"/>
    </location>
</feature>
<dbReference type="GO" id="GO:0034045">
    <property type="term" value="C:phagophore assembly site membrane"/>
    <property type="evidence" value="ECO:0007669"/>
    <property type="project" value="TreeGrafter"/>
</dbReference>
<dbReference type="Pfam" id="PF08614">
    <property type="entry name" value="ATG16"/>
    <property type="match status" value="1"/>
</dbReference>
<comment type="similarity">
    <text evidence="1">Belongs to the ATG16 family.</text>
</comment>
<dbReference type="InterPro" id="IPR045160">
    <property type="entry name" value="ATG16"/>
</dbReference>
<dbReference type="GO" id="GO:0000045">
    <property type="term" value="P:autophagosome assembly"/>
    <property type="evidence" value="ECO:0007669"/>
    <property type="project" value="InterPro"/>
</dbReference>
<evidence type="ECO:0000256" key="1">
    <source>
        <dbReference type="ARBA" id="ARBA00005331"/>
    </source>
</evidence>
<dbReference type="AlphaFoldDB" id="A0A0P9F1X0"/>
<dbReference type="OrthoDB" id="8949486at2759"/>
<dbReference type="EMBL" id="KQ474082">
    <property type="protein sequence ID" value="KPV73670.1"/>
    <property type="molecule type" value="Genomic_DNA"/>
</dbReference>
<feature type="region of interest" description="Disordered" evidence="2">
    <location>
        <begin position="214"/>
        <end position="236"/>
    </location>
</feature>
<gene>
    <name evidence="4" type="ORF">RHOBADRAFT_45629</name>
</gene>
<evidence type="ECO:0000259" key="3">
    <source>
        <dbReference type="Pfam" id="PF08614"/>
    </source>
</evidence>
<dbReference type="OMA" id="VQACSQM"/>
<evidence type="ECO:0000256" key="2">
    <source>
        <dbReference type="SAM" id="MobiDB-lite"/>
    </source>
</evidence>
<reference evidence="4 5" key="1">
    <citation type="journal article" date="2015" name="Front. Microbiol.">
        <title>Genome sequence of the plant growth promoting endophytic yeast Rhodotorula graminis WP1.</title>
        <authorList>
            <person name="Firrincieli A."/>
            <person name="Otillar R."/>
            <person name="Salamov A."/>
            <person name="Schmutz J."/>
            <person name="Khan Z."/>
            <person name="Redman R.S."/>
            <person name="Fleck N.D."/>
            <person name="Lindquist E."/>
            <person name="Grigoriev I.V."/>
            <person name="Doty S.L."/>
        </authorList>
    </citation>
    <scope>NUCLEOTIDE SEQUENCE [LARGE SCALE GENOMIC DNA]</scope>
    <source>
        <strain evidence="4 5">WP1</strain>
    </source>
</reference>
<dbReference type="PANTHER" id="PTHR19878">
    <property type="entry name" value="AUTOPHAGY PROTEIN 16-LIKE"/>
    <property type="match status" value="1"/>
</dbReference>